<dbReference type="Pfam" id="PF02156">
    <property type="entry name" value="Glyco_hydro_26"/>
    <property type="match status" value="1"/>
</dbReference>
<dbReference type="SUPFAM" id="SSF49785">
    <property type="entry name" value="Galactose-binding domain-like"/>
    <property type="match status" value="1"/>
</dbReference>
<dbReference type="InterPro" id="IPR000805">
    <property type="entry name" value="Glyco_hydro_26"/>
</dbReference>
<evidence type="ECO:0000313" key="6">
    <source>
        <dbReference type="EMBL" id="OPJ63533.1"/>
    </source>
</evidence>
<dbReference type="PRINTS" id="PR00739">
    <property type="entry name" value="GLHYDRLASE26"/>
</dbReference>
<evidence type="ECO:0000256" key="2">
    <source>
        <dbReference type="ARBA" id="ARBA00022801"/>
    </source>
</evidence>
<dbReference type="PANTHER" id="PTHR40079:SF4">
    <property type="entry name" value="GH26 DOMAIN-CONTAINING PROTEIN-RELATED"/>
    <property type="match status" value="1"/>
</dbReference>
<name>A0A1V4IUF5_9CLOT</name>
<evidence type="ECO:0000256" key="4">
    <source>
        <dbReference type="PROSITE-ProRule" id="PRU01100"/>
    </source>
</evidence>
<dbReference type="Gene3D" id="2.60.120.260">
    <property type="entry name" value="Galactose-binding domain-like"/>
    <property type="match status" value="1"/>
</dbReference>
<sequence>MKNTNTQMEVISLITKYSNYGSYFIYKAEDAILTGTEIVSSIQGYSGSGYADKLTKEEANISVIAEFNTDGYYDISISYISPDGPRKNFLMVDDYFYGEFLTSQCDNFSETVICNCFFKAGKHNVKIQKFHGDIAIDYIKIAKAGAPAPLKSNFSLCNEKASKEARAVMNYLKSIYGKKILTAQHTSAASGPEIDYIYEVTGSLPAIRGFDLLSYSHCTETMDASESIVSEIANNKGTIEEIINWYSKGGIPIICWHWFSPIVGKDRSFYTDLTDFNLNLALTDGTEENKALLADIDEIARQLSILKKANIPVLWRPLHEAEGGWFWWGAKGPEAYKKLYYLIFDRYTKVFDLNNLIWVWNAPKEGWYPGNDFVDIASIDVYAPAGNYGPVKISADYVLDLTDGEKPVALAENGSIPDPDLLIQTETPWLWYMPWWGMHALDGIHNSKEHLKKVYNHPYTIKLKDLPSFK</sequence>
<organism evidence="6 7">
    <name type="scientific">Clostridium oryzae</name>
    <dbReference type="NCBI Taxonomy" id="1450648"/>
    <lineage>
        <taxon>Bacteria</taxon>
        <taxon>Bacillati</taxon>
        <taxon>Bacillota</taxon>
        <taxon>Clostridia</taxon>
        <taxon>Eubacteriales</taxon>
        <taxon>Clostridiaceae</taxon>
        <taxon>Clostridium</taxon>
    </lineage>
</organism>
<keyword evidence="3 4" id="KW-0326">Glycosidase</keyword>
<feature type="active site" description="Proton donor" evidence="4">
    <location>
        <position position="320"/>
    </location>
</feature>
<feature type="active site" description="Nucleophile" evidence="4">
    <location>
        <position position="412"/>
    </location>
</feature>
<dbReference type="STRING" id="1450648.CLORY_10410"/>
<evidence type="ECO:0000256" key="1">
    <source>
        <dbReference type="ARBA" id="ARBA00007754"/>
    </source>
</evidence>
<dbReference type="Proteomes" id="UP000190080">
    <property type="component" value="Unassembled WGS sequence"/>
</dbReference>
<dbReference type="InterPro" id="IPR008979">
    <property type="entry name" value="Galactose-bd-like_sf"/>
</dbReference>
<evidence type="ECO:0000256" key="3">
    <source>
        <dbReference type="ARBA" id="ARBA00023295"/>
    </source>
</evidence>
<comment type="caution">
    <text evidence="6">The sequence shown here is derived from an EMBL/GenBank/DDBJ whole genome shotgun (WGS) entry which is preliminary data.</text>
</comment>
<dbReference type="EC" id="3.2.1.78" evidence="6"/>
<comment type="similarity">
    <text evidence="1 4">Belongs to the glycosyl hydrolase 26 family.</text>
</comment>
<dbReference type="AlphaFoldDB" id="A0A1V4IUF5"/>
<dbReference type="InterPro" id="IPR022790">
    <property type="entry name" value="GH26_dom"/>
</dbReference>
<dbReference type="Gene3D" id="3.20.20.80">
    <property type="entry name" value="Glycosidases"/>
    <property type="match status" value="1"/>
</dbReference>
<keyword evidence="7" id="KW-1185">Reference proteome</keyword>
<evidence type="ECO:0000259" key="5">
    <source>
        <dbReference type="PROSITE" id="PS51764"/>
    </source>
</evidence>
<dbReference type="InterPro" id="IPR005084">
    <property type="entry name" value="CBM6"/>
</dbReference>
<dbReference type="PROSITE" id="PS51764">
    <property type="entry name" value="GH26"/>
    <property type="match status" value="1"/>
</dbReference>
<dbReference type="SUPFAM" id="SSF51445">
    <property type="entry name" value="(Trans)glycosidases"/>
    <property type="match status" value="1"/>
</dbReference>
<feature type="domain" description="GH26" evidence="5">
    <location>
        <begin position="163"/>
        <end position="464"/>
    </location>
</feature>
<protein>
    <submittedName>
        <fullName evidence="6">Mannan endo-1,4-beta-mannosidase</fullName>
        <ecNumber evidence="6">3.2.1.78</ecNumber>
    </submittedName>
</protein>
<dbReference type="PANTHER" id="PTHR40079">
    <property type="entry name" value="MANNAN ENDO-1,4-BETA-MANNOSIDASE E-RELATED"/>
    <property type="match status" value="1"/>
</dbReference>
<evidence type="ECO:0000313" key="7">
    <source>
        <dbReference type="Proteomes" id="UP000190080"/>
    </source>
</evidence>
<dbReference type="InterPro" id="IPR017853">
    <property type="entry name" value="GH"/>
</dbReference>
<dbReference type="GO" id="GO:0016985">
    <property type="term" value="F:mannan endo-1,4-beta-mannosidase activity"/>
    <property type="evidence" value="ECO:0007669"/>
    <property type="project" value="UniProtKB-EC"/>
</dbReference>
<reference evidence="6 7" key="1">
    <citation type="submission" date="2017-03" db="EMBL/GenBank/DDBJ databases">
        <title>Genome sequence of Clostridium oryzae DSM 28571.</title>
        <authorList>
            <person name="Poehlein A."/>
            <person name="Daniel R."/>
        </authorList>
    </citation>
    <scope>NUCLEOTIDE SEQUENCE [LARGE SCALE GENOMIC DNA]</scope>
    <source>
        <strain evidence="6 7">DSM 28571</strain>
    </source>
</reference>
<gene>
    <name evidence="6" type="primary">manA_1</name>
    <name evidence="6" type="ORF">CLORY_10410</name>
</gene>
<proteinExistence type="inferred from homology"/>
<accession>A0A1V4IUF5</accession>
<keyword evidence="2 4" id="KW-0378">Hydrolase</keyword>
<dbReference type="Pfam" id="PF16990">
    <property type="entry name" value="CBM_35"/>
    <property type="match status" value="1"/>
</dbReference>
<dbReference type="GO" id="GO:0006080">
    <property type="term" value="P:substituted mannan metabolic process"/>
    <property type="evidence" value="ECO:0007669"/>
    <property type="project" value="InterPro"/>
</dbReference>
<dbReference type="GO" id="GO:0030246">
    <property type="term" value="F:carbohydrate binding"/>
    <property type="evidence" value="ECO:0007669"/>
    <property type="project" value="InterPro"/>
</dbReference>
<dbReference type="EMBL" id="MZGV01000008">
    <property type="protein sequence ID" value="OPJ63533.1"/>
    <property type="molecule type" value="Genomic_DNA"/>
</dbReference>